<dbReference type="EC" id="3.6.1.55" evidence="11"/>
<evidence type="ECO:0000256" key="4">
    <source>
        <dbReference type="ARBA" id="ARBA00022705"/>
    </source>
</evidence>
<dbReference type="Pfam" id="PF00293">
    <property type="entry name" value="NUDIX"/>
    <property type="match status" value="1"/>
</dbReference>
<keyword evidence="9" id="KW-0234">DNA repair</keyword>
<evidence type="ECO:0000259" key="12">
    <source>
        <dbReference type="PROSITE" id="PS51462"/>
    </source>
</evidence>
<keyword evidence="6" id="KW-0227">DNA damage</keyword>
<evidence type="ECO:0000256" key="2">
    <source>
        <dbReference type="ARBA" id="ARBA00005582"/>
    </source>
</evidence>
<evidence type="ECO:0000256" key="1">
    <source>
        <dbReference type="ARBA" id="ARBA00001946"/>
    </source>
</evidence>
<sequence length="137" mass="15244">MEPTRVIDKVAWVLLADGRVLAARSHGKDVFYFPGGKREAGESDLDTLAREVREELTVEIDRSSAEHFGTFEAEAHGRQADVLVRMTCYTADYQGTLAPSAEIAELAWLDYGDRDRASRVVQIILDHMVAAGLVRRP</sequence>
<dbReference type="InterPro" id="IPR020084">
    <property type="entry name" value="NUDIX_hydrolase_CS"/>
</dbReference>
<evidence type="ECO:0000313" key="14">
    <source>
        <dbReference type="Proteomes" id="UP001205311"/>
    </source>
</evidence>
<dbReference type="PANTHER" id="PTHR47707:SF1">
    <property type="entry name" value="NUDIX HYDROLASE FAMILY PROTEIN"/>
    <property type="match status" value="1"/>
</dbReference>
<evidence type="ECO:0000256" key="3">
    <source>
        <dbReference type="ARBA" id="ARBA00022457"/>
    </source>
</evidence>
<comment type="cofactor">
    <cofactor evidence="1">
        <name>Mg(2+)</name>
        <dbReference type="ChEBI" id="CHEBI:18420"/>
    </cofactor>
</comment>
<comment type="similarity">
    <text evidence="2">Belongs to the Nudix hydrolase family.</text>
</comment>
<dbReference type="SUPFAM" id="SSF55811">
    <property type="entry name" value="Nudix"/>
    <property type="match status" value="1"/>
</dbReference>
<dbReference type="PANTHER" id="PTHR47707">
    <property type="entry name" value="8-OXO-DGTP DIPHOSPHATASE"/>
    <property type="match status" value="1"/>
</dbReference>
<name>A0ABT1HZG0_STRSD</name>
<keyword evidence="14" id="KW-1185">Reference proteome</keyword>
<dbReference type="Gene3D" id="3.90.79.10">
    <property type="entry name" value="Nucleoside Triphosphate Pyrophosphohydrolase"/>
    <property type="match status" value="1"/>
</dbReference>
<reference evidence="13 14" key="1">
    <citation type="submission" date="2022-06" db="EMBL/GenBank/DDBJ databases">
        <title>Genomic Encyclopedia of Archaeal and Bacterial Type Strains, Phase II (KMG-II): from individual species to whole genera.</title>
        <authorList>
            <person name="Goeker M."/>
        </authorList>
    </citation>
    <scope>NUCLEOTIDE SEQUENCE [LARGE SCALE GENOMIC DNA]</scope>
    <source>
        <strain evidence="13 14">DSM 40477</strain>
    </source>
</reference>
<feature type="domain" description="Nudix hydrolase" evidence="12">
    <location>
        <begin position="5"/>
        <end position="133"/>
    </location>
</feature>
<protein>
    <recommendedName>
        <fullName evidence="11">8-oxo-dGTP diphosphatase</fullName>
        <ecNumber evidence="11">3.6.1.55</ecNumber>
    </recommendedName>
</protein>
<accession>A0ABT1HZG0</accession>
<evidence type="ECO:0000313" key="13">
    <source>
        <dbReference type="EMBL" id="MCP2260881.1"/>
    </source>
</evidence>
<keyword evidence="5" id="KW-0479">Metal-binding</keyword>
<dbReference type="PROSITE" id="PS00893">
    <property type="entry name" value="NUDIX_BOX"/>
    <property type="match status" value="1"/>
</dbReference>
<evidence type="ECO:0000256" key="11">
    <source>
        <dbReference type="ARBA" id="ARBA00038905"/>
    </source>
</evidence>
<gene>
    <name evidence="13" type="ORF">LX15_004601</name>
</gene>
<evidence type="ECO:0000256" key="9">
    <source>
        <dbReference type="ARBA" id="ARBA00023204"/>
    </source>
</evidence>
<keyword evidence="4" id="KW-0235">DNA replication</keyword>
<dbReference type="InterPro" id="IPR047127">
    <property type="entry name" value="MutT-like"/>
</dbReference>
<dbReference type="InterPro" id="IPR000086">
    <property type="entry name" value="NUDIX_hydrolase_dom"/>
</dbReference>
<dbReference type="CDD" id="cd04690">
    <property type="entry name" value="NUDIX_Hydrolase"/>
    <property type="match status" value="1"/>
</dbReference>
<dbReference type="PROSITE" id="PS51462">
    <property type="entry name" value="NUDIX"/>
    <property type="match status" value="1"/>
</dbReference>
<keyword evidence="7" id="KW-0378">Hydrolase</keyword>
<organism evidence="13 14">
    <name type="scientific">Streptoalloteichus tenebrarius (strain ATCC 17920 / DSM 40477 / JCM 4838 / CBS 697.72 / NBRC 16177 / NCIMB 11028 / NRRL B-12390 / A12253. 1 / ISP 5477)</name>
    <name type="common">Streptomyces tenebrarius</name>
    <dbReference type="NCBI Taxonomy" id="1933"/>
    <lineage>
        <taxon>Bacteria</taxon>
        <taxon>Bacillati</taxon>
        <taxon>Actinomycetota</taxon>
        <taxon>Actinomycetes</taxon>
        <taxon>Pseudonocardiales</taxon>
        <taxon>Pseudonocardiaceae</taxon>
        <taxon>Streptoalloteichus</taxon>
    </lineage>
</organism>
<keyword evidence="3" id="KW-0515">Mutator protein</keyword>
<dbReference type="EMBL" id="JAMTCP010000032">
    <property type="protein sequence ID" value="MCP2260881.1"/>
    <property type="molecule type" value="Genomic_DNA"/>
</dbReference>
<proteinExistence type="inferred from homology"/>
<comment type="caution">
    <text evidence="13">The sequence shown here is derived from an EMBL/GenBank/DDBJ whole genome shotgun (WGS) entry which is preliminary data.</text>
</comment>
<evidence type="ECO:0000256" key="8">
    <source>
        <dbReference type="ARBA" id="ARBA00022842"/>
    </source>
</evidence>
<comment type="catalytic activity">
    <reaction evidence="10">
        <text>8-oxo-dGTP + H2O = 8-oxo-dGMP + diphosphate + H(+)</text>
        <dbReference type="Rhea" id="RHEA:31575"/>
        <dbReference type="ChEBI" id="CHEBI:15377"/>
        <dbReference type="ChEBI" id="CHEBI:15378"/>
        <dbReference type="ChEBI" id="CHEBI:33019"/>
        <dbReference type="ChEBI" id="CHEBI:63224"/>
        <dbReference type="ChEBI" id="CHEBI:77896"/>
        <dbReference type="EC" id="3.6.1.55"/>
    </reaction>
</comment>
<dbReference type="InterPro" id="IPR015797">
    <property type="entry name" value="NUDIX_hydrolase-like_dom_sf"/>
</dbReference>
<dbReference type="Proteomes" id="UP001205311">
    <property type="component" value="Unassembled WGS sequence"/>
</dbReference>
<evidence type="ECO:0000256" key="6">
    <source>
        <dbReference type="ARBA" id="ARBA00022763"/>
    </source>
</evidence>
<evidence type="ECO:0000256" key="10">
    <source>
        <dbReference type="ARBA" id="ARBA00035861"/>
    </source>
</evidence>
<evidence type="ECO:0000256" key="7">
    <source>
        <dbReference type="ARBA" id="ARBA00022801"/>
    </source>
</evidence>
<evidence type="ECO:0000256" key="5">
    <source>
        <dbReference type="ARBA" id="ARBA00022723"/>
    </source>
</evidence>
<keyword evidence="8" id="KW-0460">Magnesium</keyword>